<organism evidence="1">
    <name type="scientific">marine sediment metagenome</name>
    <dbReference type="NCBI Taxonomy" id="412755"/>
    <lineage>
        <taxon>unclassified sequences</taxon>
        <taxon>metagenomes</taxon>
        <taxon>ecological metagenomes</taxon>
    </lineage>
</organism>
<dbReference type="EMBL" id="BARW01002549">
    <property type="protein sequence ID" value="GAI71972.1"/>
    <property type="molecule type" value="Genomic_DNA"/>
</dbReference>
<evidence type="ECO:0008006" key="2">
    <source>
        <dbReference type="Google" id="ProtNLM"/>
    </source>
</evidence>
<reference evidence="1" key="1">
    <citation type="journal article" date="2014" name="Front. Microbiol.">
        <title>High frequency of phylogenetically diverse reductive dehalogenase-homologous genes in deep subseafloor sedimentary metagenomes.</title>
        <authorList>
            <person name="Kawai M."/>
            <person name="Futagami T."/>
            <person name="Toyoda A."/>
            <person name="Takaki Y."/>
            <person name="Nishi S."/>
            <person name="Hori S."/>
            <person name="Arai W."/>
            <person name="Tsubouchi T."/>
            <person name="Morono Y."/>
            <person name="Uchiyama I."/>
            <person name="Ito T."/>
            <person name="Fujiyama A."/>
            <person name="Inagaki F."/>
            <person name="Takami H."/>
        </authorList>
    </citation>
    <scope>NUCLEOTIDE SEQUENCE</scope>
    <source>
        <strain evidence="1">Expedition CK06-06</strain>
    </source>
</reference>
<protein>
    <recommendedName>
        <fullName evidence="2">Helix-turn-helix type 11 domain-containing protein</fullName>
    </recommendedName>
</protein>
<proteinExistence type="predicted"/>
<feature type="non-terminal residue" evidence="1">
    <location>
        <position position="84"/>
    </location>
</feature>
<dbReference type="AlphaFoldDB" id="X1QTV3"/>
<name>X1QTV3_9ZZZZ</name>
<accession>X1QTV3</accession>
<sequence>MGKQRKKHRLPYWIRSQEFRLLNNSEKDFLGYLYSFGPDTCWLWNWRLQKKFHRCRRTVQYWLAKLKDLGFVWIEKPFGPERKI</sequence>
<evidence type="ECO:0000313" key="1">
    <source>
        <dbReference type="EMBL" id="GAI71972.1"/>
    </source>
</evidence>
<gene>
    <name evidence="1" type="ORF">S12H4_07038</name>
</gene>
<comment type="caution">
    <text evidence="1">The sequence shown here is derived from an EMBL/GenBank/DDBJ whole genome shotgun (WGS) entry which is preliminary data.</text>
</comment>